<gene>
    <name evidence="1" type="ORF">J0M35_19310</name>
</gene>
<organism evidence="1 2">
    <name type="scientific">Candidatus Obscuribacter phosphatis</name>
    <dbReference type="NCBI Taxonomy" id="1906157"/>
    <lineage>
        <taxon>Bacteria</taxon>
        <taxon>Bacillati</taxon>
        <taxon>Candidatus Melainabacteria</taxon>
        <taxon>Candidatus Obscuribacterales</taxon>
        <taxon>Candidatus Obscuribacteraceae</taxon>
        <taxon>Candidatus Obscuribacter</taxon>
    </lineage>
</organism>
<name>A0A8J7TP64_9BACT</name>
<evidence type="ECO:0000313" key="1">
    <source>
        <dbReference type="EMBL" id="MBN8662525.1"/>
    </source>
</evidence>
<comment type="caution">
    <text evidence="1">The sequence shown here is derived from an EMBL/GenBank/DDBJ whole genome shotgun (WGS) entry which is preliminary data.</text>
</comment>
<reference evidence="1" key="1">
    <citation type="submission" date="2021-02" db="EMBL/GenBank/DDBJ databases">
        <title>Genome-Resolved Metagenomics of a Microbial Community Performing Photosynthetic Biological Nutrient Removal.</title>
        <authorList>
            <person name="Mcdaniel E.A."/>
        </authorList>
    </citation>
    <scope>NUCLEOTIDE SEQUENCE</scope>
    <source>
        <strain evidence="1">UWPOB_OBS1</strain>
    </source>
</reference>
<evidence type="ECO:0000313" key="2">
    <source>
        <dbReference type="Proteomes" id="UP000664277"/>
    </source>
</evidence>
<accession>A0A8J7TP64</accession>
<sequence>MSLDLYVYAPEFKAGLAARVIARLADFGLVCELSPGFDFDDETHGGFQPIKMRMVSVGPASCRDTDYMIGFECGGAEFDFAKELKSVQNPPKLSFFEKLLAKQAQVEARKYLADQDIDRVLQNCRRVLEINYRRSGELVISWAFAAVLAELTAGVVFDGESGEYLLPKAALATIPEIIADADATDWELFEGWEEGD</sequence>
<dbReference type="EMBL" id="JAFLCK010000041">
    <property type="protein sequence ID" value="MBN8662525.1"/>
    <property type="molecule type" value="Genomic_DNA"/>
</dbReference>
<protein>
    <submittedName>
        <fullName evidence="1">Uncharacterized protein</fullName>
    </submittedName>
</protein>
<dbReference type="AlphaFoldDB" id="A0A8J7TP64"/>
<dbReference type="Proteomes" id="UP000664277">
    <property type="component" value="Unassembled WGS sequence"/>
</dbReference>
<proteinExistence type="predicted"/>